<organism evidence="2 3">
    <name type="scientific">Pleurodeles waltl</name>
    <name type="common">Iberian ribbed newt</name>
    <dbReference type="NCBI Taxonomy" id="8319"/>
    <lineage>
        <taxon>Eukaryota</taxon>
        <taxon>Metazoa</taxon>
        <taxon>Chordata</taxon>
        <taxon>Craniata</taxon>
        <taxon>Vertebrata</taxon>
        <taxon>Euteleostomi</taxon>
        <taxon>Amphibia</taxon>
        <taxon>Batrachia</taxon>
        <taxon>Caudata</taxon>
        <taxon>Salamandroidea</taxon>
        <taxon>Salamandridae</taxon>
        <taxon>Pleurodelinae</taxon>
        <taxon>Pleurodeles</taxon>
    </lineage>
</organism>
<dbReference type="Proteomes" id="UP001066276">
    <property type="component" value="Chromosome 11"/>
</dbReference>
<dbReference type="EMBL" id="JANPWB010000015">
    <property type="protein sequence ID" value="KAJ1093763.1"/>
    <property type="molecule type" value="Genomic_DNA"/>
</dbReference>
<name>A0AAV7LY49_PLEWA</name>
<accession>A0AAV7LY49</accession>
<protein>
    <submittedName>
        <fullName evidence="2">Uncharacterized protein</fullName>
    </submittedName>
</protein>
<proteinExistence type="predicted"/>
<evidence type="ECO:0000313" key="2">
    <source>
        <dbReference type="EMBL" id="KAJ1093763.1"/>
    </source>
</evidence>
<gene>
    <name evidence="2" type="ORF">NDU88_006855</name>
</gene>
<evidence type="ECO:0000313" key="3">
    <source>
        <dbReference type="Proteomes" id="UP001066276"/>
    </source>
</evidence>
<sequence>MPRPPIRVPAIPDVTVIAHYVVCTLCLRSYRLNFSIQREALMLEKQLLKVLSGRVFALRPFHVSLCFTLSGQSDLGLVVLYTMLPTVSPQGPQPSSLRSPASPRGDDQVLIYIYCSHPSGVSPRVNIFSRGRGSPDYSPRGPRPGHPLRNRP</sequence>
<keyword evidence="3" id="KW-1185">Reference proteome</keyword>
<feature type="region of interest" description="Disordered" evidence="1">
    <location>
        <begin position="125"/>
        <end position="152"/>
    </location>
</feature>
<reference evidence="2" key="1">
    <citation type="journal article" date="2022" name="bioRxiv">
        <title>Sequencing and chromosome-scale assembly of the giantPleurodeles waltlgenome.</title>
        <authorList>
            <person name="Brown T."/>
            <person name="Elewa A."/>
            <person name="Iarovenko S."/>
            <person name="Subramanian E."/>
            <person name="Araus A.J."/>
            <person name="Petzold A."/>
            <person name="Susuki M."/>
            <person name="Suzuki K.-i.T."/>
            <person name="Hayashi T."/>
            <person name="Toyoda A."/>
            <person name="Oliveira C."/>
            <person name="Osipova E."/>
            <person name="Leigh N.D."/>
            <person name="Simon A."/>
            <person name="Yun M.H."/>
        </authorList>
    </citation>
    <scope>NUCLEOTIDE SEQUENCE</scope>
    <source>
        <strain evidence="2">20211129_DDA</strain>
        <tissue evidence="2">Liver</tissue>
    </source>
</reference>
<comment type="caution">
    <text evidence="2">The sequence shown here is derived from an EMBL/GenBank/DDBJ whole genome shotgun (WGS) entry which is preliminary data.</text>
</comment>
<evidence type="ECO:0000256" key="1">
    <source>
        <dbReference type="SAM" id="MobiDB-lite"/>
    </source>
</evidence>
<dbReference type="AlphaFoldDB" id="A0AAV7LY49"/>